<evidence type="ECO:0000259" key="5">
    <source>
        <dbReference type="PROSITE" id="PS50089"/>
    </source>
</evidence>
<keyword evidence="3" id="KW-0862">Zinc</keyword>
<sequence>MATSTTESFSQDGHGCSICLDKFTSPRQLPCLHSFCEHCLQDYITAKAGSNDTIFKEFMCPVCRAVTRPANKEKPVREWASLFPNSPFPLMGKSKVERSCEVCSNSSDTSSILAKKLCVVCEEFMCDNCAMCHKNMKITKSHQIIGIEQLESNPQTRFKFLEGFGCPEDDNEDIKFYCRSHETACCGTCFFLHHKACSNVLQLKESLPSLLKEINAHKLIEDMQKFEDHLNNFMEMNEETIGKTESHVNSISLEIGDIRKKLNTLLDDIEKMVKLEGNRIYKEWLIRKQEQNHQCQSLLNAIRNSQALLETVVHFGSDTQKFLVTRKIMKQLQCYSDQIQEKFERVDNIRIRLELDSNMKGVLTKDAIGLVKIEYQEKAKNLQCTSPTTPLKVRTMELFRVIDIQCPNAKYPLCYGIVQLPDGHIIVADNKNMSCCLFDSSHNFITSYNLPGNPYGMCLIGDNEVAVTIPNMKTVQFLTISGGSITETGMVTAKYKPQSVDSLTREEIIVSGHCGNTFSTKCYWSVITRNGNVKIHHEFDCQLTFCAHVATDMSKSRVYISVSDANAVYCFGLTDGKQYFVYSSKDLVYPWGIALDREDNVFIVGSWSKNIHKLSPSGVTLEIITCGIPRNPKVISFNHSKDSFIITGGKGTTRRLHYFLHK</sequence>
<dbReference type="Gene3D" id="2.40.10.500">
    <property type="match status" value="1"/>
</dbReference>
<dbReference type="PROSITE" id="PS50206">
    <property type="entry name" value="RHODANESE_3"/>
    <property type="match status" value="1"/>
</dbReference>
<dbReference type="Pfam" id="PF13445">
    <property type="entry name" value="zf-RING_UBOX"/>
    <property type="match status" value="1"/>
</dbReference>
<evidence type="ECO:0000256" key="2">
    <source>
        <dbReference type="ARBA" id="ARBA00022771"/>
    </source>
</evidence>
<dbReference type="Gene3D" id="2.120.10.30">
    <property type="entry name" value="TolB, C-terminal domain"/>
    <property type="match status" value="1"/>
</dbReference>
<gene>
    <name evidence="7" type="ORF">ACJMK2_004074</name>
</gene>
<dbReference type="CDD" id="cd19757">
    <property type="entry name" value="Bbox1"/>
    <property type="match status" value="1"/>
</dbReference>
<evidence type="ECO:0000256" key="1">
    <source>
        <dbReference type="ARBA" id="ARBA00022723"/>
    </source>
</evidence>
<dbReference type="PROSITE" id="PS50089">
    <property type="entry name" value="ZF_RING_2"/>
    <property type="match status" value="1"/>
</dbReference>
<dbReference type="InterPro" id="IPR001841">
    <property type="entry name" value="Znf_RING"/>
</dbReference>
<accession>A0ABD3Y274</accession>
<dbReference type="Gene3D" id="3.30.160.60">
    <property type="entry name" value="Classic Zinc Finger"/>
    <property type="match status" value="1"/>
</dbReference>
<keyword evidence="8" id="KW-1185">Reference proteome</keyword>
<dbReference type="SUPFAM" id="SSF63829">
    <property type="entry name" value="Calcium-dependent phosphotriesterase"/>
    <property type="match status" value="1"/>
</dbReference>
<dbReference type="SMART" id="SM00184">
    <property type="entry name" value="RING"/>
    <property type="match status" value="1"/>
</dbReference>
<feature type="domain" description="Rhodanese" evidence="6">
    <location>
        <begin position="159"/>
        <end position="219"/>
    </location>
</feature>
<dbReference type="InterPro" id="IPR013083">
    <property type="entry name" value="Znf_RING/FYVE/PHD"/>
</dbReference>
<dbReference type="EMBL" id="JBJQND010000001">
    <property type="protein sequence ID" value="KAL3891828.1"/>
    <property type="molecule type" value="Genomic_DNA"/>
</dbReference>
<dbReference type="InterPro" id="IPR027370">
    <property type="entry name" value="Znf-RING_euk"/>
</dbReference>
<evidence type="ECO:0000313" key="7">
    <source>
        <dbReference type="EMBL" id="KAL3891828.1"/>
    </source>
</evidence>
<feature type="domain" description="RING-type" evidence="5">
    <location>
        <begin position="16"/>
        <end position="64"/>
    </location>
</feature>
<comment type="caution">
    <text evidence="7">The sequence shown here is derived from an EMBL/GenBank/DDBJ whole genome shotgun (WGS) entry which is preliminary data.</text>
</comment>
<dbReference type="Proteomes" id="UP001634394">
    <property type="component" value="Unassembled WGS sequence"/>
</dbReference>
<keyword evidence="2 4" id="KW-0863">Zinc-finger</keyword>
<dbReference type="InterPro" id="IPR001763">
    <property type="entry name" value="Rhodanese-like_dom"/>
</dbReference>
<evidence type="ECO:0000313" key="8">
    <source>
        <dbReference type="Proteomes" id="UP001634394"/>
    </source>
</evidence>
<dbReference type="PANTHER" id="PTHR25462">
    <property type="entry name" value="BONUS, ISOFORM C-RELATED"/>
    <property type="match status" value="1"/>
</dbReference>
<dbReference type="InterPro" id="IPR011042">
    <property type="entry name" value="6-blade_b-propeller_TolB-like"/>
</dbReference>
<protein>
    <submittedName>
        <fullName evidence="7">Uncharacterized protein</fullName>
    </submittedName>
</protein>
<name>A0ABD3Y274_SINWO</name>
<dbReference type="InterPro" id="IPR017907">
    <property type="entry name" value="Znf_RING_CS"/>
</dbReference>
<dbReference type="PANTHER" id="PTHR25462:SF296">
    <property type="entry name" value="MEIOTIC P26, ISOFORM F"/>
    <property type="match status" value="1"/>
</dbReference>
<dbReference type="InterPro" id="IPR047153">
    <property type="entry name" value="TRIM45/56/19-like"/>
</dbReference>
<dbReference type="AlphaFoldDB" id="A0ABD3Y274"/>
<dbReference type="PROSITE" id="PS00518">
    <property type="entry name" value="ZF_RING_1"/>
    <property type="match status" value="1"/>
</dbReference>
<evidence type="ECO:0000256" key="4">
    <source>
        <dbReference type="PROSITE-ProRule" id="PRU00175"/>
    </source>
</evidence>
<dbReference type="SUPFAM" id="SSF57850">
    <property type="entry name" value="RING/U-box"/>
    <property type="match status" value="1"/>
</dbReference>
<keyword evidence="1" id="KW-0479">Metal-binding</keyword>
<evidence type="ECO:0000256" key="3">
    <source>
        <dbReference type="ARBA" id="ARBA00022833"/>
    </source>
</evidence>
<dbReference type="Gene3D" id="3.30.40.10">
    <property type="entry name" value="Zinc/RING finger domain, C3HC4 (zinc finger)"/>
    <property type="match status" value="1"/>
</dbReference>
<reference evidence="7 8" key="1">
    <citation type="submission" date="2024-11" db="EMBL/GenBank/DDBJ databases">
        <title>Chromosome-level genome assembly of the freshwater bivalve Anodonta woodiana.</title>
        <authorList>
            <person name="Chen X."/>
        </authorList>
    </citation>
    <scope>NUCLEOTIDE SEQUENCE [LARGE SCALE GENOMIC DNA]</scope>
    <source>
        <strain evidence="7">MN2024</strain>
        <tissue evidence="7">Gills</tissue>
    </source>
</reference>
<organism evidence="7 8">
    <name type="scientific">Sinanodonta woodiana</name>
    <name type="common">Chinese pond mussel</name>
    <name type="synonym">Anodonta woodiana</name>
    <dbReference type="NCBI Taxonomy" id="1069815"/>
    <lineage>
        <taxon>Eukaryota</taxon>
        <taxon>Metazoa</taxon>
        <taxon>Spiralia</taxon>
        <taxon>Lophotrochozoa</taxon>
        <taxon>Mollusca</taxon>
        <taxon>Bivalvia</taxon>
        <taxon>Autobranchia</taxon>
        <taxon>Heteroconchia</taxon>
        <taxon>Palaeoheterodonta</taxon>
        <taxon>Unionida</taxon>
        <taxon>Unionoidea</taxon>
        <taxon>Unionidae</taxon>
        <taxon>Unioninae</taxon>
        <taxon>Sinanodonta</taxon>
    </lineage>
</organism>
<proteinExistence type="predicted"/>
<dbReference type="GO" id="GO:0008270">
    <property type="term" value="F:zinc ion binding"/>
    <property type="evidence" value="ECO:0007669"/>
    <property type="project" value="UniProtKB-KW"/>
</dbReference>
<evidence type="ECO:0000259" key="6">
    <source>
        <dbReference type="PROSITE" id="PS50206"/>
    </source>
</evidence>